<dbReference type="EMBL" id="QRGA01000007">
    <property type="protein sequence ID" value="RDU98538.1"/>
    <property type="molecule type" value="Genomic_DNA"/>
</dbReference>
<dbReference type="Pfam" id="PF02272">
    <property type="entry name" value="DHHA1"/>
    <property type="match status" value="1"/>
</dbReference>
<evidence type="ECO:0000313" key="3">
    <source>
        <dbReference type="Proteomes" id="UP000256838"/>
    </source>
</evidence>
<dbReference type="InterPro" id="IPR038763">
    <property type="entry name" value="DHH_sf"/>
</dbReference>
<keyword evidence="3" id="KW-1185">Reference proteome</keyword>
<dbReference type="RefSeq" id="WP_115534291.1">
    <property type="nucleotide sequence ID" value="NZ_QRGA01000007.1"/>
</dbReference>
<dbReference type="GO" id="GO:0003676">
    <property type="term" value="F:nucleic acid binding"/>
    <property type="evidence" value="ECO:0007669"/>
    <property type="project" value="InterPro"/>
</dbReference>
<evidence type="ECO:0000259" key="1">
    <source>
        <dbReference type="Pfam" id="PF02272"/>
    </source>
</evidence>
<dbReference type="InterPro" id="IPR003156">
    <property type="entry name" value="DHHA1_dom"/>
</dbReference>
<proteinExistence type="predicted"/>
<dbReference type="AlphaFoldDB" id="A0A3D8JZR1"/>
<organism evidence="2 3">
    <name type="scientific">Trinickia dinghuensis</name>
    <dbReference type="NCBI Taxonomy" id="2291023"/>
    <lineage>
        <taxon>Bacteria</taxon>
        <taxon>Pseudomonadati</taxon>
        <taxon>Pseudomonadota</taxon>
        <taxon>Betaproteobacteria</taxon>
        <taxon>Burkholderiales</taxon>
        <taxon>Burkholderiaceae</taxon>
        <taxon>Trinickia</taxon>
    </lineage>
</organism>
<gene>
    <name evidence="2" type="ORF">DWV00_14720</name>
</gene>
<reference evidence="2 3" key="1">
    <citation type="submission" date="2018-08" db="EMBL/GenBank/DDBJ databases">
        <title>Paraburkholderia sp. DHOM06 isolated from forest soil.</title>
        <authorList>
            <person name="Gao Z.-H."/>
            <person name="Qiu L.-H."/>
        </authorList>
    </citation>
    <scope>NUCLEOTIDE SEQUENCE [LARGE SCALE GENOMIC DNA]</scope>
    <source>
        <strain evidence="2 3">DHOM06</strain>
    </source>
</reference>
<sequence length="344" mass="37793">MSAEAPKSSAPGAYDVFNGDADGLCALHQLRLARPREAHWVTGVKRDVALLSRVPCEAGVDVTVLDVSLDANIDPLARLLDAGAHVAYFDHHSARRMFLHPRLQLEWDDSPDVCTSVIVDRTLGGRYRPWAIVGAFGDNLDATAHRLAMVQGLAEREVAWLRTLGQLLNYNAYGETIDDLHIRPDMLYRTLHEFVDPLEFVAISPCYRQLDEGYREDLARVDALAPYRTCDDGAVYVLPDEPWARRISGTFANRLAAECREKSFAVLSERGDGSHCVSVRSAKPDACPANVLCERFDGGGGRRGAAGVNALPAADLDRFVDAFSTYFKIAPAHAERVRCAGNSK</sequence>
<dbReference type="Proteomes" id="UP000256838">
    <property type="component" value="Unassembled WGS sequence"/>
</dbReference>
<accession>A0A3D8JZR1</accession>
<name>A0A3D8JZR1_9BURK</name>
<dbReference type="OrthoDB" id="5429547at2"/>
<evidence type="ECO:0000313" key="2">
    <source>
        <dbReference type="EMBL" id="RDU98538.1"/>
    </source>
</evidence>
<protein>
    <recommendedName>
        <fullName evidence="1">DHHA1 domain-containing protein</fullName>
    </recommendedName>
</protein>
<feature type="domain" description="DHHA1" evidence="1">
    <location>
        <begin position="238"/>
        <end position="328"/>
    </location>
</feature>
<dbReference type="SUPFAM" id="SSF64182">
    <property type="entry name" value="DHH phosphoesterases"/>
    <property type="match status" value="1"/>
</dbReference>
<comment type="caution">
    <text evidence="2">The sequence shown here is derived from an EMBL/GenBank/DDBJ whole genome shotgun (WGS) entry which is preliminary data.</text>
</comment>